<evidence type="ECO:0000256" key="2">
    <source>
        <dbReference type="ARBA" id="ARBA00023125"/>
    </source>
</evidence>
<keyword evidence="1" id="KW-0805">Transcription regulation</keyword>
<dbReference type="SUPFAM" id="SSF46894">
    <property type="entry name" value="C-terminal effector domain of the bipartite response regulators"/>
    <property type="match status" value="1"/>
</dbReference>
<evidence type="ECO:0000313" key="6">
    <source>
        <dbReference type="Proteomes" id="UP000192674"/>
    </source>
</evidence>
<dbReference type="PRINTS" id="PR00038">
    <property type="entry name" value="HTHLUXR"/>
</dbReference>
<name>A0A1Y5Y3X1_KIBAR</name>
<dbReference type="RefSeq" id="WP_143447033.1">
    <property type="nucleotide sequence ID" value="NZ_FWXV01000011.1"/>
</dbReference>
<dbReference type="Gene3D" id="1.10.10.10">
    <property type="entry name" value="Winged helix-like DNA-binding domain superfamily/Winged helix DNA-binding domain"/>
    <property type="match status" value="1"/>
</dbReference>
<feature type="domain" description="HTH luxR-type" evidence="4">
    <location>
        <begin position="342"/>
        <end position="407"/>
    </location>
</feature>
<gene>
    <name evidence="5" type="ORF">SAMN05661093_09076</name>
</gene>
<dbReference type="EMBL" id="FWXV01000011">
    <property type="protein sequence ID" value="SMD25379.1"/>
    <property type="molecule type" value="Genomic_DNA"/>
</dbReference>
<dbReference type="GO" id="GO:0006355">
    <property type="term" value="P:regulation of DNA-templated transcription"/>
    <property type="evidence" value="ECO:0007669"/>
    <property type="project" value="InterPro"/>
</dbReference>
<dbReference type="InterPro" id="IPR036388">
    <property type="entry name" value="WH-like_DNA-bd_sf"/>
</dbReference>
<dbReference type="Pfam" id="PF00196">
    <property type="entry name" value="GerE"/>
    <property type="match status" value="1"/>
</dbReference>
<dbReference type="PANTHER" id="PTHR44688">
    <property type="entry name" value="DNA-BINDING TRANSCRIPTIONAL ACTIVATOR DEVR_DOSR"/>
    <property type="match status" value="1"/>
</dbReference>
<protein>
    <submittedName>
        <fullName evidence="5">Regulatory protein, luxR family</fullName>
    </submittedName>
</protein>
<keyword evidence="2" id="KW-0238">DNA-binding</keyword>
<dbReference type="InterPro" id="IPR036890">
    <property type="entry name" value="HATPase_C_sf"/>
</dbReference>
<dbReference type="Gene3D" id="3.30.565.10">
    <property type="entry name" value="Histidine kinase-like ATPase, C-terminal domain"/>
    <property type="match status" value="1"/>
</dbReference>
<dbReference type="PANTHER" id="PTHR44688:SF16">
    <property type="entry name" value="DNA-BINDING TRANSCRIPTIONAL ACTIVATOR DEVR_DOSR"/>
    <property type="match status" value="1"/>
</dbReference>
<evidence type="ECO:0000259" key="4">
    <source>
        <dbReference type="PROSITE" id="PS50043"/>
    </source>
</evidence>
<reference evidence="5 6" key="1">
    <citation type="submission" date="2017-04" db="EMBL/GenBank/DDBJ databases">
        <authorList>
            <person name="Afonso C.L."/>
            <person name="Miller P.J."/>
            <person name="Scott M.A."/>
            <person name="Spackman E."/>
            <person name="Goraichik I."/>
            <person name="Dimitrov K.M."/>
            <person name="Suarez D.L."/>
            <person name="Swayne D.E."/>
        </authorList>
    </citation>
    <scope>NUCLEOTIDE SEQUENCE [LARGE SCALE GENOMIC DNA]</scope>
    <source>
        <strain evidence="5 6">DSM 43828</strain>
    </source>
</reference>
<dbReference type="Proteomes" id="UP000192674">
    <property type="component" value="Unassembled WGS sequence"/>
</dbReference>
<evidence type="ECO:0000256" key="1">
    <source>
        <dbReference type="ARBA" id="ARBA00023015"/>
    </source>
</evidence>
<keyword evidence="6" id="KW-1185">Reference proteome</keyword>
<sequence length="410" mass="43284">MSKLGMALRIVRSAPDEALQQLSDVLAETIPHRAAIQMGTHCPTAAIKSVGNTSPQATGTELFALLAYVSAGQPWLGTARLAGDDHPVLACTSDCVPGGALLVLVRPDSGPLDADALALVQQLWDLVVTHHHQLTVNAEPAIITRSRAVVQAREAAVGEMSEAHSAVLTGLLGVLRSKQIDDAAARSTTIDLVLNALDELRADAQRRRFGGGEEPLGRAFHHLADALRPLLGHSQVSLELDPPKDDVLLGFELANSARVAVRAVVLAVLGQDDVRRIRVRWRVSDAELVATVRDDGPGVLGEHVDIGDIAARVRIQGGDVDVDAVPGWGLTIKVTMPLTPAAVSPLTGLGGRELDVLERLALGQRNRTIARALNISESTVKFHVANILSKLSVGSRTEAAAVFHASAGRA</sequence>
<dbReference type="AlphaFoldDB" id="A0A1Y5Y3X1"/>
<dbReference type="PROSITE" id="PS50043">
    <property type="entry name" value="HTH_LUXR_2"/>
    <property type="match status" value="1"/>
</dbReference>
<evidence type="ECO:0000313" key="5">
    <source>
        <dbReference type="EMBL" id="SMD25379.1"/>
    </source>
</evidence>
<dbReference type="PROSITE" id="PS00622">
    <property type="entry name" value="HTH_LUXR_1"/>
    <property type="match status" value="1"/>
</dbReference>
<evidence type="ECO:0000256" key="3">
    <source>
        <dbReference type="ARBA" id="ARBA00023163"/>
    </source>
</evidence>
<dbReference type="InterPro" id="IPR016032">
    <property type="entry name" value="Sig_transdc_resp-reg_C-effctor"/>
</dbReference>
<dbReference type="InterPro" id="IPR000792">
    <property type="entry name" value="Tscrpt_reg_LuxR_C"/>
</dbReference>
<dbReference type="SUPFAM" id="SSF55874">
    <property type="entry name" value="ATPase domain of HSP90 chaperone/DNA topoisomerase II/histidine kinase"/>
    <property type="match status" value="1"/>
</dbReference>
<dbReference type="GO" id="GO:0003677">
    <property type="term" value="F:DNA binding"/>
    <property type="evidence" value="ECO:0007669"/>
    <property type="project" value="UniProtKB-KW"/>
</dbReference>
<dbReference type="OrthoDB" id="3171430at2"/>
<dbReference type="SMART" id="SM00421">
    <property type="entry name" value="HTH_LUXR"/>
    <property type="match status" value="1"/>
</dbReference>
<organism evidence="5 6">
    <name type="scientific">Kibdelosporangium aridum</name>
    <dbReference type="NCBI Taxonomy" id="2030"/>
    <lineage>
        <taxon>Bacteria</taxon>
        <taxon>Bacillati</taxon>
        <taxon>Actinomycetota</taxon>
        <taxon>Actinomycetes</taxon>
        <taxon>Pseudonocardiales</taxon>
        <taxon>Pseudonocardiaceae</taxon>
        <taxon>Kibdelosporangium</taxon>
    </lineage>
</organism>
<dbReference type="CDD" id="cd06170">
    <property type="entry name" value="LuxR_C_like"/>
    <property type="match status" value="1"/>
</dbReference>
<accession>A0A1Y5Y3X1</accession>
<keyword evidence="3" id="KW-0804">Transcription</keyword>
<proteinExistence type="predicted"/>